<evidence type="ECO:0000313" key="5">
    <source>
        <dbReference type="EMBL" id="GAA3752869.1"/>
    </source>
</evidence>
<name>A0ABP7G2S2_9ACTN</name>
<dbReference type="InterPro" id="IPR001867">
    <property type="entry name" value="OmpR/PhoB-type_DNA-bd"/>
</dbReference>
<keyword evidence="6" id="KW-1185">Reference proteome</keyword>
<dbReference type="Proteomes" id="UP001499884">
    <property type="component" value="Unassembled WGS sequence"/>
</dbReference>
<feature type="compositionally biased region" description="Low complexity" evidence="3">
    <location>
        <begin position="1"/>
        <end position="11"/>
    </location>
</feature>
<accession>A0ABP7G2S2</accession>
<organism evidence="5 6">
    <name type="scientific">Streptomyces tremellae</name>
    <dbReference type="NCBI Taxonomy" id="1124239"/>
    <lineage>
        <taxon>Bacteria</taxon>
        <taxon>Bacillati</taxon>
        <taxon>Actinomycetota</taxon>
        <taxon>Actinomycetes</taxon>
        <taxon>Kitasatosporales</taxon>
        <taxon>Streptomycetaceae</taxon>
        <taxon>Streptomyces</taxon>
    </lineage>
</organism>
<feature type="region of interest" description="Disordered" evidence="3">
    <location>
        <begin position="1"/>
        <end position="25"/>
    </location>
</feature>
<reference evidence="6" key="1">
    <citation type="journal article" date="2019" name="Int. J. Syst. Evol. Microbiol.">
        <title>The Global Catalogue of Microorganisms (GCM) 10K type strain sequencing project: providing services to taxonomists for standard genome sequencing and annotation.</title>
        <authorList>
            <consortium name="The Broad Institute Genomics Platform"/>
            <consortium name="The Broad Institute Genome Sequencing Center for Infectious Disease"/>
            <person name="Wu L."/>
            <person name="Ma J."/>
        </authorList>
    </citation>
    <scope>NUCLEOTIDE SEQUENCE [LARGE SCALE GENOMIC DNA]</scope>
    <source>
        <strain evidence="6">JCM 30846</strain>
    </source>
</reference>
<feature type="domain" description="OmpR/PhoB-type" evidence="4">
    <location>
        <begin position="74"/>
        <end position="176"/>
    </location>
</feature>
<feature type="compositionally biased region" description="Basic and acidic residues" evidence="3">
    <location>
        <begin position="12"/>
        <end position="22"/>
    </location>
</feature>
<dbReference type="InterPro" id="IPR016032">
    <property type="entry name" value="Sig_transdc_resp-reg_C-effctor"/>
</dbReference>
<proteinExistence type="predicted"/>
<sequence length="187" mass="19691">MTPGDSPSPRTDPADRDRDGGASRRPGSLRLRLLIEVDIDDGHRSSAPDLVAGALDGCLAGIPGVIGVGRLVTASVLGTPHPAGRVRGVFDLNSRELVVDGAVARLSPRESAVLCHLVRRPGDAVSREELRDALDDADGSLGPRAVDVILSRLRAKLPLAPPPLVTVRGVGYRYSPSPQFLVLHDTP</sequence>
<dbReference type="Pfam" id="PF00486">
    <property type="entry name" value="Trans_reg_C"/>
    <property type="match status" value="1"/>
</dbReference>
<keyword evidence="1 2" id="KW-0238">DNA-binding</keyword>
<feature type="DNA-binding region" description="OmpR/PhoB-type" evidence="2">
    <location>
        <begin position="74"/>
        <end position="176"/>
    </location>
</feature>
<dbReference type="SMART" id="SM00862">
    <property type="entry name" value="Trans_reg_C"/>
    <property type="match status" value="1"/>
</dbReference>
<dbReference type="PROSITE" id="PS51755">
    <property type="entry name" value="OMPR_PHOB"/>
    <property type="match status" value="1"/>
</dbReference>
<gene>
    <name evidence="5" type="ORF">GCM10023082_55650</name>
</gene>
<dbReference type="InterPro" id="IPR036388">
    <property type="entry name" value="WH-like_DNA-bd_sf"/>
</dbReference>
<evidence type="ECO:0000259" key="4">
    <source>
        <dbReference type="PROSITE" id="PS51755"/>
    </source>
</evidence>
<evidence type="ECO:0000256" key="1">
    <source>
        <dbReference type="ARBA" id="ARBA00023125"/>
    </source>
</evidence>
<dbReference type="RefSeq" id="WP_345653225.1">
    <property type="nucleotide sequence ID" value="NZ_BAABEP010000058.1"/>
</dbReference>
<dbReference type="Gene3D" id="1.10.10.10">
    <property type="entry name" value="Winged helix-like DNA-binding domain superfamily/Winged helix DNA-binding domain"/>
    <property type="match status" value="1"/>
</dbReference>
<comment type="caution">
    <text evidence="5">The sequence shown here is derived from an EMBL/GenBank/DDBJ whole genome shotgun (WGS) entry which is preliminary data.</text>
</comment>
<evidence type="ECO:0000256" key="2">
    <source>
        <dbReference type="PROSITE-ProRule" id="PRU01091"/>
    </source>
</evidence>
<dbReference type="EMBL" id="BAABEP010000058">
    <property type="protein sequence ID" value="GAA3752869.1"/>
    <property type="molecule type" value="Genomic_DNA"/>
</dbReference>
<dbReference type="CDD" id="cd00383">
    <property type="entry name" value="trans_reg_C"/>
    <property type="match status" value="1"/>
</dbReference>
<evidence type="ECO:0000256" key="3">
    <source>
        <dbReference type="SAM" id="MobiDB-lite"/>
    </source>
</evidence>
<protein>
    <recommendedName>
        <fullName evidence="4">OmpR/PhoB-type domain-containing protein</fullName>
    </recommendedName>
</protein>
<evidence type="ECO:0000313" key="6">
    <source>
        <dbReference type="Proteomes" id="UP001499884"/>
    </source>
</evidence>
<dbReference type="SUPFAM" id="SSF46894">
    <property type="entry name" value="C-terminal effector domain of the bipartite response regulators"/>
    <property type="match status" value="1"/>
</dbReference>